<dbReference type="EC" id="6.1.1.9" evidence="2"/>
<dbReference type="GO" id="GO:0005829">
    <property type="term" value="C:cytosol"/>
    <property type="evidence" value="ECO:0007669"/>
    <property type="project" value="TreeGrafter"/>
</dbReference>
<dbReference type="GO" id="GO:0006438">
    <property type="term" value="P:valyl-tRNA aminoacylation"/>
    <property type="evidence" value="ECO:0007669"/>
    <property type="project" value="InterPro"/>
</dbReference>
<comment type="similarity">
    <text evidence="1">Belongs to the class-I aminoacyl-tRNA synthetase family.</text>
</comment>
<keyword evidence="5" id="KW-0067">ATP-binding</keyword>
<dbReference type="InterPro" id="IPR009080">
    <property type="entry name" value="tRNAsynth_Ia_anticodon-bd"/>
</dbReference>
<evidence type="ECO:0000259" key="10">
    <source>
        <dbReference type="Pfam" id="PF08264"/>
    </source>
</evidence>
<evidence type="ECO:0000256" key="3">
    <source>
        <dbReference type="ARBA" id="ARBA00022598"/>
    </source>
</evidence>
<feature type="domain" description="Methionyl/Valyl/Leucyl/Isoleucyl-tRNA synthetase anticodon-binding" evidence="10">
    <location>
        <begin position="80"/>
        <end position="235"/>
    </location>
</feature>
<evidence type="ECO:0000256" key="6">
    <source>
        <dbReference type="ARBA" id="ARBA00022917"/>
    </source>
</evidence>
<evidence type="ECO:0000256" key="7">
    <source>
        <dbReference type="ARBA" id="ARBA00023146"/>
    </source>
</evidence>
<keyword evidence="3 11" id="KW-0436">Ligase</keyword>
<dbReference type="GO" id="GO:0005524">
    <property type="term" value="F:ATP binding"/>
    <property type="evidence" value="ECO:0007669"/>
    <property type="project" value="UniProtKB-KW"/>
</dbReference>
<keyword evidence="7" id="KW-0030">Aminoacyl-tRNA synthetase</keyword>
<dbReference type="EMBL" id="BDIP01002938">
    <property type="protein sequence ID" value="GIQ87046.1"/>
    <property type="molecule type" value="Genomic_DNA"/>
</dbReference>
<dbReference type="PANTHER" id="PTHR11946">
    <property type="entry name" value="VALYL-TRNA SYNTHETASES"/>
    <property type="match status" value="1"/>
</dbReference>
<keyword evidence="9" id="KW-0175">Coiled coil</keyword>
<dbReference type="FunFam" id="1.10.730.10:FF:000009">
    <property type="entry name" value="Valine--tRNA ligase, mitochondrial"/>
    <property type="match status" value="1"/>
</dbReference>
<dbReference type="CDD" id="cd07962">
    <property type="entry name" value="Anticodon_Ia_Val"/>
    <property type="match status" value="1"/>
</dbReference>
<dbReference type="InterPro" id="IPR013155">
    <property type="entry name" value="M/V/L/I-tRNA-synth_anticd-bd"/>
</dbReference>
<dbReference type="InterPro" id="IPR037118">
    <property type="entry name" value="Val-tRNA_synth_C_sf"/>
</dbReference>
<evidence type="ECO:0000313" key="11">
    <source>
        <dbReference type="EMBL" id="GIQ87046.1"/>
    </source>
</evidence>
<dbReference type="InterPro" id="IPR002303">
    <property type="entry name" value="Valyl-tRNA_ligase"/>
</dbReference>
<reference evidence="11 12" key="1">
    <citation type="journal article" date="2018" name="PLoS ONE">
        <title>The draft genome of Kipferlia bialata reveals reductive genome evolution in fornicate parasites.</title>
        <authorList>
            <person name="Tanifuji G."/>
            <person name="Takabayashi S."/>
            <person name="Kume K."/>
            <person name="Takagi M."/>
            <person name="Nakayama T."/>
            <person name="Kamikawa R."/>
            <person name="Inagaki Y."/>
            <person name="Hashimoto T."/>
        </authorList>
    </citation>
    <scope>NUCLEOTIDE SEQUENCE [LARGE SCALE GENOMIC DNA]</scope>
    <source>
        <strain evidence="11">NY0173</strain>
    </source>
</reference>
<comment type="caution">
    <text evidence="11">The sequence shown here is derived from an EMBL/GenBank/DDBJ whole genome shotgun (WGS) entry which is preliminary data.</text>
</comment>
<protein>
    <recommendedName>
        <fullName evidence="2">valine--tRNA ligase</fullName>
        <ecNumber evidence="2">6.1.1.9</ecNumber>
    </recommendedName>
    <alternativeName>
        <fullName evidence="8">Valyl-tRNA synthetase</fullName>
    </alternativeName>
</protein>
<evidence type="ECO:0000256" key="9">
    <source>
        <dbReference type="SAM" id="Coils"/>
    </source>
</evidence>
<organism evidence="11 12">
    <name type="scientific">Kipferlia bialata</name>
    <dbReference type="NCBI Taxonomy" id="797122"/>
    <lineage>
        <taxon>Eukaryota</taxon>
        <taxon>Metamonada</taxon>
        <taxon>Carpediemonas-like organisms</taxon>
        <taxon>Kipferlia</taxon>
    </lineage>
</organism>
<dbReference type="PANTHER" id="PTHR11946:SF109">
    <property type="entry name" value="VALINE--TRNA LIGASE"/>
    <property type="match status" value="1"/>
</dbReference>
<evidence type="ECO:0000256" key="5">
    <source>
        <dbReference type="ARBA" id="ARBA00022840"/>
    </source>
</evidence>
<evidence type="ECO:0000256" key="2">
    <source>
        <dbReference type="ARBA" id="ARBA00013169"/>
    </source>
</evidence>
<dbReference type="Gene3D" id="1.10.287.380">
    <property type="entry name" value="Valyl-tRNA synthetase, C-terminal domain"/>
    <property type="match status" value="1"/>
</dbReference>
<evidence type="ECO:0000256" key="8">
    <source>
        <dbReference type="ARBA" id="ARBA00029936"/>
    </source>
</evidence>
<keyword evidence="6" id="KW-0648">Protein biosynthesis</keyword>
<proteinExistence type="inferred from homology"/>
<sequence>IAQCGTDALRLALLAYTSQGRNINLDINRVVAYRNFCNKLFNATKFAINFLFPADCGFVPSAKALKLDEFEQIGPLRLVDKWILSRFADTVEKVNAAFSSYDMSGAALITHNFVMDEMCDVYIEMSKPIIRSGTDAQKAVSRECLYTILDAAIRMLHPIIPYVTEELWQHLPRRASETAPESILQSAFPVCDEAVLSYVSPESESSMALVQQCVAAIRSIRTSFKIKPSAKLPVYLKTENQTDLDALSLGTDLISELCNAQSVVIVSERPEKCAAGAISASLSAYVDLCGAVPTSELAAIRTNIGKTEKQIEKMEKKMNAPTYQEKVPERVKNADTLKIADMRARLVELNNTLTLLESLA</sequence>
<dbReference type="Proteomes" id="UP000265618">
    <property type="component" value="Unassembled WGS sequence"/>
</dbReference>
<dbReference type="OrthoDB" id="629407at2759"/>
<gene>
    <name evidence="11" type="ORF">KIPB_009008</name>
</gene>
<feature type="coiled-coil region" evidence="9">
    <location>
        <begin position="297"/>
        <end position="359"/>
    </location>
</feature>
<dbReference type="Pfam" id="PF08264">
    <property type="entry name" value="Anticodon_1"/>
    <property type="match status" value="1"/>
</dbReference>
<evidence type="ECO:0000256" key="1">
    <source>
        <dbReference type="ARBA" id="ARBA00005594"/>
    </source>
</evidence>
<dbReference type="SUPFAM" id="SSF47323">
    <property type="entry name" value="Anticodon-binding domain of a subclass of class I aminoacyl-tRNA synthetases"/>
    <property type="match status" value="1"/>
</dbReference>
<dbReference type="AlphaFoldDB" id="A0A9K3D1I4"/>
<evidence type="ECO:0000256" key="4">
    <source>
        <dbReference type="ARBA" id="ARBA00022741"/>
    </source>
</evidence>
<dbReference type="InterPro" id="IPR033705">
    <property type="entry name" value="Anticodon_Ia_Val"/>
</dbReference>
<name>A0A9K3D1I4_9EUKA</name>
<dbReference type="GO" id="GO:0004832">
    <property type="term" value="F:valine-tRNA ligase activity"/>
    <property type="evidence" value="ECO:0007669"/>
    <property type="project" value="UniProtKB-EC"/>
</dbReference>
<dbReference type="Gene3D" id="1.10.730.10">
    <property type="entry name" value="Isoleucyl-tRNA Synthetase, Domain 1"/>
    <property type="match status" value="1"/>
</dbReference>
<feature type="non-terminal residue" evidence="11">
    <location>
        <position position="360"/>
    </location>
</feature>
<keyword evidence="12" id="KW-1185">Reference proteome</keyword>
<evidence type="ECO:0000313" key="12">
    <source>
        <dbReference type="Proteomes" id="UP000265618"/>
    </source>
</evidence>
<accession>A0A9K3D1I4</accession>
<keyword evidence="4" id="KW-0547">Nucleotide-binding</keyword>